<keyword evidence="2" id="KW-1185">Reference proteome</keyword>
<dbReference type="GeneTree" id="ENSGT01120000276512"/>
<dbReference type="Ensembl" id="ENSFHET00000022315.1">
    <property type="protein sequence ID" value="ENSFHEP00000014470.1"/>
    <property type="gene ID" value="ENSFHEG00000016029.1"/>
</dbReference>
<dbReference type="Pfam" id="PF15201">
    <property type="entry name" value="Rod_cone_degen"/>
    <property type="match status" value="1"/>
</dbReference>
<protein>
    <submittedName>
        <fullName evidence="1">Uncharacterized protein</fullName>
    </submittedName>
</protein>
<dbReference type="InterPro" id="IPR027937">
    <property type="entry name" value="PRCD"/>
</dbReference>
<organism evidence="1 2">
    <name type="scientific">Fundulus heteroclitus</name>
    <name type="common">Killifish</name>
    <name type="synonym">Mummichog</name>
    <dbReference type="NCBI Taxonomy" id="8078"/>
    <lineage>
        <taxon>Eukaryota</taxon>
        <taxon>Metazoa</taxon>
        <taxon>Chordata</taxon>
        <taxon>Craniata</taxon>
        <taxon>Vertebrata</taxon>
        <taxon>Euteleostomi</taxon>
        <taxon>Actinopterygii</taxon>
        <taxon>Neopterygii</taxon>
        <taxon>Teleostei</taxon>
        <taxon>Neoteleostei</taxon>
        <taxon>Acanthomorphata</taxon>
        <taxon>Ovalentaria</taxon>
        <taxon>Atherinomorphae</taxon>
        <taxon>Cyprinodontiformes</taxon>
        <taxon>Fundulidae</taxon>
        <taxon>Fundulus</taxon>
    </lineage>
</organism>
<dbReference type="GO" id="GO:0042622">
    <property type="term" value="C:photoreceptor outer segment membrane"/>
    <property type="evidence" value="ECO:0007669"/>
    <property type="project" value="InterPro"/>
</dbReference>
<dbReference type="Proteomes" id="UP000265000">
    <property type="component" value="Unplaced"/>
</dbReference>
<evidence type="ECO:0000313" key="2">
    <source>
        <dbReference type="Proteomes" id="UP000265000"/>
    </source>
</evidence>
<dbReference type="AlphaFoldDB" id="A0A3Q2TF35"/>
<accession>A0A3Q2TF35</accession>
<name>A0A3Q2TF35_FUNHE</name>
<proteinExistence type="predicted"/>
<sequence length="73" mass="8260">MCTTMMVLTTIAVILRQRFSNKIKPNCLEPFGLDDVAHGYAFWKTNFPDQTSGGVVIWLLVQSTNQRRVGQTN</sequence>
<reference evidence="1" key="2">
    <citation type="submission" date="2025-09" db="UniProtKB">
        <authorList>
            <consortium name="Ensembl"/>
        </authorList>
    </citation>
    <scope>IDENTIFICATION</scope>
</reference>
<evidence type="ECO:0000313" key="1">
    <source>
        <dbReference type="Ensembl" id="ENSFHEP00000014470.1"/>
    </source>
</evidence>
<reference evidence="1" key="1">
    <citation type="submission" date="2025-08" db="UniProtKB">
        <authorList>
            <consortium name="Ensembl"/>
        </authorList>
    </citation>
    <scope>IDENTIFICATION</scope>
</reference>